<organism evidence="3 4">
    <name type="scientific">Enterococcus faecalis</name>
    <name type="common">Streptococcus faecalis</name>
    <dbReference type="NCBI Taxonomy" id="1351"/>
    <lineage>
        <taxon>Bacteria</taxon>
        <taxon>Bacillati</taxon>
        <taxon>Bacillota</taxon>
        <taxon>Bacilli</taxon>
        <taxon>Lactobacillales</taxon>
        <taxon>Enterococcaceae</taxon>
        <taxon>Enterococcus</taxon>
    </lineage>
</organism>
<feature type="non-terminal residue" evidence="3">
    <location>
        <position position="361"/>
    </location>
</feature>
<keyword evidence="1" id="KW-1188">Viral release from host cell</keyword>
<name>A0AAP6RK04_ENTFL</name>
<dbReference type="PANTHER" id="PTHR37813">
    <property type="entry name" value="FELS-2 PROPHAGE PROTEIN"/>
    <property type="match status" value="1"/>
</dbReference>
<accession>A0AAP6RK04</accession>
<evidence type="ECO:0000259" key="2">
    <source>
        <dbReference type="Pfam" id="PF10145"/>
    </source>
</evidence>
<evidence type="ECO:0000313" key="4">
    <source>
        <dbReference type="Proteomes" id="UP000429730"/>
    </source>
</evidence>
<dbReference type="EMBL" id="WVTJ01000127">
    <property type="protein sequence ID" value="MXS54322.1"/>
    <property type="molecule type" value="Genomic_DNA"/>
</dbReference>
<evidence type="ECO:0000313" key="3">
    <source>
        <dbReference type="EMBL" id="MXS54322.1"/>
    </source>
</evidence>
<gene>
    <name evidence="3" type="ORF">GTI81_16780</name>
</gene>
<proteinExistence type="predicted"/>
<evidence type="ECO:0000256" key="1">
    <source>
        <dbReference type="ARBA" id="ARBA00022612"/>
    </source>
</evidence>
<protein>
    <submittedName>
        <fullName evidence="3">Phage tail tape measure protein</fullName>
    </submittedName>
</protein>
<dbReference type="NCBIfam" id="TIGR01760">
    <property type="entry name" value="tape_meas_TP901"/>
    <property type="match status" value="1"/>
</dbReference>
<dbReference type="InterPro" id="IPR010090">
    <property type="entry name" value="Phage_tape_meas"/>
</dbReference>
<feature type="domain" description="Phage tail tape measure protein" evidence="2">
    <location>
        <begin position="125"/>
        <end position="329"/>
    </location>
</feature>
<dbReference type="RefSeq" id="WP_160808529.1">
    <property type="nucleotide sequence ID" value="NZ_WVTJ01000127.1"/>
</dbReference>
<dbReference type="AlphaFoldDB" id="A0AAP6RK04"/>
<dbReference type="PANTHER" id="PTHR37813:SF1">
    <property type="entry name" value="FELS-2 PROPHAGE PROTEIN"/>
    <property type="match status" value="1"/>
</dbReference>
<sequence length="361" mass="37805">MTQSKTVTAILTARDNNFTSAMNGAVSSLKKLNSNASDIPSNLNTVNGAMKSFGDKTASIGQSIEKVGGSMTKGITLPIAGAVGAVTTAAVKWESAFTGVKKTNDEMVDSNGKVIYSYDDLEKGLRDLAKELPTSHEEIAKVAEAAGQLGIKTDKVVGFTKTMIDMGESTNMSADTAATSLARFANITQMSQDKFSNLGSAIVDLGNNLATTESEITEMGLRLAGAGKQIGMTEGDIVGFAAALSSVGIEAEAGGSAFSRLMVQMQLATETGVEAFAPLKQAVAEQGVSWESFVHAVNWGGKELTAVSKQMGIPTSELKKMYKEASKASGSLEDFANVTGRTSEEFAQLFKSNPSQALIEF</sequence>
<reference evidence="3 4" key="1">
    <citation type="submission" date="2019-04" db="EMBL/GenBank/DDBJ databases">
        <title>Step-wise assembly of the neonatal virome modulated by breast feeding.</title>
        <authorList>
            <person name="Liang G."/>
            <person name="Bushman F."/>
        </authorList>
    </citation>
    <scope>NUCLEOTIDE SEQUENCE [LARGE SCALE GENOMIC DNA]</scope>
    <source>
        <strain evidence="3 4">E3754</strain>
    </source>
</reference>
<comment type="caution">
    <text evidence="3">The sequence shown here is derived from an EMBL/GenBank/DDBJ whole genome shotgun (WGS) entry which is preliminary data.</text>
</comment>
<dbReference type="Proteomes" id="UP000429730">
    <property type="component" value="Unassembled WGS sequence"/>
</dbReference>
<dbReference type="Pfam" id="PF10145">
    <property type="entry name" value="PhageMin_Tail"/>
    <property type="match status" value="1"/>
</dbReference>